<dbReference type="Proteomes" id="UP000775872">
    <property type="component" value="Unassembled WGS sequence"/>
</dbReference>
<feature type="compositionally biased region" description="Basic and acidic residues" evidence="1">
    <location>
        <begin position="76"/>
        <end position="85"/>
    </location>
</feature>
<sequence length="85" mass="9231">SYTQSLTIILADEHPDVEVIGIDRLPNQSILKTGRGLLNTTAMARNASLRARTNSLPPKAVIGLSSPRRNSFSDSLKTKNSDPQD</sequence>
<comment type="caution">
    <text evidence="2">The sequence shown here is derived from an EMBL/GenBank/DDBJ whole genome shotgun (WGS) entry which is preliminary data.</text>
</comment>
<evidence type="ECO:0000256" key="1">
    <source>
        <dbReference type="SAM" id="MobiDB-lite"/>
    </source>
</evidence>
<keyword evidence="3" id="KW-1185">Reference proteome</keyword>
<feature type="region of interest" description="Disordered" evidence="1">
    <location>
        <begin position="49"/>
        <end position="85"/>
    </location>
</feature>
<dbReference type="EMBL" id="CABFOC020000061">
    <property type="protein sequence ID" value="CAH0055802.1"/>
    <property type="molecule type" value="Genomic_DNA"/>
</dbReference>
<accession>A0A9N9ZG49</accession>
<reference evidence="3" key="1">
    <citation type="submission" date="2019-06" db="EMBL/GenBank/DDBJ databases">
        <authorList>
            <person name="Broberg M."/>
        </authorList>
    </citation>
    <scope>NUCLEOTIDE SEQUENCE [LARGE SCALE GENOMIC DNA]</scope>
</reference>
<feature type="non-terminal residue" evidence="2">
    <location>
        <position position="85"/>
    </location>
</feature>
<evidence type="ECO:0000313" key="2">
    <source>
        <dbReference type="EMBL" id="CAH0055802.1"/>
    </source>
</evidence>
<name>A0A9N9ZG49_9HYPO</name>
<gene>
    <name evidence="2" type="ORF">CSOL1703_00018060</name>
</gene>
<proteinExistence type="predicted"/>
<dbReference type="OrthoDB" id="10599419at2759"/>
<evidence type="ECO:0000313" key="3">
    <source>
        <dbReference type="Proteomes" id="UP000775872"/>
    </source>
</evidence>
<reference evidence="2 3" key="2">
    <citation type="submission" date="2021-10" db="EMBL/GenBank/DDBJ databases">
        <authorList>
            <person name="Piombo E."/>
        </authorList>
    </citation>
    <scope>NUCLEOTIDE SEQUENCE [LARGE SCALE GENOMIC DNA]</scope>
</reference>
<protein>
    <submittedName>
        <fullName evidence="2">Uncharacterized protein</fullName>
    </submittedName>
</protein>
<dbReference type="AlphaFoldDB" id="A0A9N9ZG49"/>
<organism evidence="2 3">
    <name type="scientific">Clonostachys solani</name>
    <dbReference type="NCBI Taxonomy" id="160281"/>
    <lineage>
        <taxon>Eukaryota</taxon>
        <taxon>Fungi</taxon>
        <taxon>Dikarya</taxon>
        <taxon>Ascomycota</taxon>
        <taxon>Pezizomycotina</taxon>
        <taxon>Sordariomycetes</taxon>
        <taxon>Hypocreomycetidae</taxon>
        <taxon>Hypocreales</taxon>
        <taxon>Bionectriaceae</taxon>
        <taxon>Clonostachys</taxon>
    </lineage>
</organism>